<protein>
    <submittedName>
        <fullName evidence="2">Polygalacturonate 4-alpha-galacturonosyltransferase-like isoform X2</fullName>
    </submittedName>
</protein>
<proteinExistence type="predicted"/>
<name>A0A2P2P073_RHIMU</name>
<dbReference type="AlphaFoldDB" id="A0A2P2P073"/>
<evidence type="ECO:0000313" key="2">
    <source>
        <dbReference type="EMBL" id="MBX48145.1"/>
    </source>
</evidence>
<accession>A0A2P2P073</accession>
<organism evidence="2">
    <name type="scientific">Rhizophora mucronata</name>
    <name type="common">Asiatic mangrove</name>
    <dbReference type="NCBI Taxonomy" id="61149"/>
    <lineage>
        <taxon>Eukaryota</taxon>
        <taxon>Viridiplantae</taxon>
        <taxon>Streptophyta</taxon>
        <taxon>Embryophyta</taxon>
        <taxon>Tracheophyta</taxon>
        <taxon>Spermatophyta</taxon>
        <taxon>Magnoliopsida</taxon>
        <taxon>eudicotyledons</taxon>
        <taxon>Gunneridae</taxon>
        <taxon>Pentapetalae</taxon>
        <taxon>rosids</taxon>
        <taxon>fabids</taxon>
        <taxon>Malpighiales</taxon>
        <taxon>Rhizophoraceae</taxon>
        <taxon>Rhizophora</taxon>
    </lineage>
</organism>
<dbReference type="GO" id="GO:0016740">
    <property type="term" value="F:transferase activity"/>
    <property type="evidence" value="ECO:0007669"/>
    <property type="project" value="UniProtKB-KW"/>
</dbReference>
<keyword evidence="2" id="KW-0808">Transferase</keyword>
<reference evidence="2" key="1">
    <citation type="submission" date="2018-02" db="EMBL/GenBank/DDBJ databases">
        <title>Rhizophora mucronata_Transcriptome.</title>
        <authorList>
            <person name="Meera S.P."/>
            <person name="Sreeshan A."/>
            <person name="Augustine A."/>
        </authorList>
    </citation>
    <scope>NUCLEOTIDE SEQUENCE</scope>
    <source>
        <tissue evidence="2">Leaf</tissue>
    </source>
</reference>
<feature type="region of interest" description="Disordered" evidence="1">
    <location>
        <begin position="55"/>
        <end position="78"/>
    </location>
</feature>
<sequence>MLSQLAQLIWALLSLDSFRKNNLSASWKVIGVEMTSVENNANSEPKQTAKVFKQEAATGKDDLSDDHTQSIDTPAQLA</sequence>
<dbReference type="EMBL" id="GGEC01067661">
    <property type="protein sequence ID" value="MBX48145.1"/>
    <property type="molecule type" value="Transcribed_RNA"/>
</dbReference>
<feature type="compositionally biased region" description="Basic and acidic residues" evidence="1">
    <location>
        <begin position="58"/>
        <end position="69"/>
    </location>
</feature>
<evidence type="ECO:0000256" key="1">
    <source>
        <dbReference type="SAM" id="MobiDB-lite"/>
    </source>
</evidence>